<dbReference type="STRING" id="60175.A0A1V6XIQ5"/>
<name>A0A1V6XIQ5_PENNA</name>
<dbReference type="PANTHER" id="PTHR24305">
    <property type="entry name" value="CYTOCHROME P450"/>
    <property type="match status" value="1"/>
</dbReference>
<dbReference type="GO" id="GO:0016705">
    <property type="term" value="F:oxidoreductase activity, acting on paired donors, with incorporation or reduction of molecular oxygen"/>
    <property type="evidence" value="ECO:0007669"/>
    <property type="project" value="InterPro"/>
</dbReference>
<evidence type="ECO:0000313" key="10">
    <source>
        <dbReference type="Proteomes" id="UP000191691"/>
    </source>
</evidence>
<evidence type="ECO:0000256" key="3">
    <source>
        <dbReference type="ARBA" id="ARBA00022723"/>
    </source>
</evidence>
<dbReference type="Pfam" id="PF00067">
    <property type="entry name" value="p450"/>
    <property type="match status" value="1"/>
</dbReference>
<keyword evidence="3 6" id="KW-0479">Metal-binding</keyword>
<feature type="transmembrane region" description="Helical" evidence="8">
    <location>
        <begin position="24"/>
        <end position="45"/>
    </location>
</feature>
<comment type="caution">
    <text evidence="9">The sequence shown here is derived from an EMBL/GenBank/DDBJ whole genome shotgun (WGS) entry which is preliminary data.</text>
</comment>
<evidence type="ECO:0000256" key="6">
    <source>
        <dbReference type="PIRSR" id="PIRSR602401-1"/>
    </source>
</evidence>
<dbReference type="InterPro" id="IPR017972">
    <property type="entry name" value="Cyt_P450_CS"/>
</dbReference>
<dbReference type="PRINTS" id="PR00385">
    <property type="entry name" value="P450"/>
</dbReference>
<evidence type="ECO:0000256" key="8">
    <source>
        <dbReference type="SAM" id="Phobius"/>
    </source>
</evidence>
<evidence type="ECO:0000313" key="9">
    <source>
        <dbReference type="EMBL" id="OQE75044.1"/>
    </source>
</evidence>
<keyword evidence="7" id="KW-0503">Monooxygenase</keyword>
<keyword evidence="10" id="KW-1185">Reference proteome</keyword>
<dbReference type="InterPro" id="IPR002401">
    <property type="entry name" value="Cyt_P450_E_grp-I"/>
</dbReference>
<evidence type="ECO:0000256" key="1">
    <source>
        <dbReference type="ARBA" id="ARBA00001971"/>
    </source>
</evidence>
<keyword evidence="5 6" id="KW-0408">Iron</keyword>
<keyword evidence="6 7" id="KW-0349">Heme</keyword>
<dbReference type="EMBL" id="MOOB01000074">
    <property type="protein sequence ID" value="OQE75044.1"/>
    <property type="molecule type" value="Genomic_DNA"/>
</dbReference>
<protein>
    <submittedName>
        <fullName evidence="9">Uncharacterized protein</fullName>
    </submittedName>
</protein>
<dbReference type="GO" id="GO:0043386">
    <property type="term" value="P:mycotoxin biosynthetic process"/>
    <property type="evidence" value="ECO:0007669"/>
    <property type="project" value="UniProtKB-ARBA"/>
</dbReference>
<sequence>MGHPCDSPFDKLSPEDNPFGDKDAVLLGYAFLIALPIWYLTTYLLSPLRRYPGPFLAGWTNLWRMLHVRQGKYHVVIHELHKKYGPVVRIGPNVLDLDIPELVKTIYNIKSGYLKTEFYHGSSVKDNGKIIYNVFSECNPKLHAQMKRPISKYYSLTGVLPLESHIDDMISYLCQRLEGKFIDPVNPTKTCDLGEWIGYYTWDVVGKATFSQPIGYLEKGCDFDESLRIANVTMDYFSIVGQMPILDHLLDKNPIHRIGPPSFGTVANISAQHLMDRLQNKDTNYHDPNKPDFLDKFIEAKEKFPDVVDDTQIISYLLLNMIAGADTTSVTINAALYMALKHPHVWERLRTEIPAHDHTSRSTVISYKSAKQFPYLDAVVRESMRCHPGVAMLLERYVPEGGLALPDGSLVPAGAIVGMNPYIVGRNTSVWGEDAEEFRPERWLRDKSRETEDAFQERLLSMNKADLSFGGGSRSCIGKHFGLLEVYKVIATLVSRYDIKLAHQERDWMTHNSFFMRQAGIEVNLSRRG</sequence>
<keyword evidence="8" id="KW-1133">Transmembrane helix</keyword>
<dbReference type="InterPro" id="IPR001128">
    <property type="entry name" value="Cyt_P450"/>
</dbReference>
<dbReference type="AlphaFoldDB" id="A0A1V6XIQ5"/>
<comment type="similarity">
    <text evidence="2 7">Belongs to the cytochrome P450 family.</text>
</comment>
<evidence type="ECO:0000256" key="5">
    <source>
        <dbReference type="ARBA" id="ARBA00023004"/>
    </source>
</evidence>
<keyword evidence="8" id="KW-0472">Membrane</keyword>
<gene>
    <name evidence="9" type="ORF">PENNAL_c0074G01996</name>
</gene>
<dbReference type="SUPFAM" id="SSF48264">
    <property type="entry name" value="Cytochrome P450"/>
    <property type="match status" value="1"/>
</dbReference>
<organism evidence="9 10">
    <name type="scientific">Penicillium nalgiovense</name>
    <dbReference type="NCBI Taxonomy" id="60175"/>
    <lineage>
        <taxon>Eukaryota</taxon>
        <taxon>Fungi</taxon>
        <taxon>Dikarya</taxon>
        <taxon>Ascomycota</taxon>
        <taxon>Pezizomycotina</taxon>
        <taxon>Eurotiomycetes</taxon>
        <taxon>Eurotiomycetidae</taxon>
        <taxon>Eurotiales</taxon>
        <taxon>Aspergillaceae</taxon>
        <taxon>Penicillium</taxon>
    </lineage>
</organism>
<evidence type="ECO:0000256" key="2">
    <source>
        <dbReference type="ARBA" id="ARBA00010617"/>
    </source>
</evidence>
<dbReference type="PANTHER" id="PTHR24305:SF232">
    <property type="entry name" value="P450, PUTATIVE (EUROFUNG)-RELATED"/>
    <property type="match status" value="1"/>
</dbReference>
<evidence type="ECO:0000256" key="7">
    <source>
        <dbReference type="RuleBase" id="RU000461"/>
    </source>
</evidence>
<dbReference type="GO" id="GO:0020037">
    <property type="term" value="F:heme binding"/>
    <property type="evidence" value="ECO:0007669"/>
    <property type="project" value="InterPro"/>
</dbReference>
<evidence type="ECO:0000256" key="4">
    <source>
        <dbReference type="ARBA" id="ARBA00023002"/>
    </source>
</evidence>
<comment type="cofactor">
    <cofactor evidence="1 6">
        <name>heme</name>
        <dbReference type="ChEBI" id="CHEBI:30413"/>
    </cofactor>
</comment>
<dbReference type="PROSITE" id="PS00086">
    <property type="entry name" value="CYTOCHROME_P450"/>
    <property type="match status" value="1"/>
</dbReference>
<reference evidence="10" key="1">
    <citation type="journal article" date="2017" name="Nat. Microbiol.">
        <title>Global analysis of biosynthetic gene clusters reveals vast potential of secondary metabolite production in Penicillium species.</title>
        <authorList>
            <person name="Nielsen J.C."/>
            <person name="Grijseels S."/>
            <person name="Prigent S."/>
            <person name="Ji B."/>
            <person name="Dainat J."/>
            <person name="Nielsen K.F."/>
            <person name="Frisvad J.C."/>
            <person name="Workman M."/>
            <person name="Nielsen J."/>
        </authorList>
    </citation>
    <scope>NUCLEOTIDE SEQUENCE [LARGE SCALE GENOMIC DNA]</scope>
    <source>
        <strain evidence="10">IBT 13039</strain>
    </source>
</reference>
<dbReference type="InterPro" id="IPR050121">
    <property type="entry name" value="Cytochrome_P450_monoxygenase"/>
</dbReference>
<accession>A0A1V6XIQ5</accession>
<feature type="binding site" description="axial binding residue" evidence="6">
    <location>
        <position position="476"/>
    </location>
    <ligand>
        <name>heme</name>
        <dbReference type="ChEBI" id="CHEBI:30413"/>
    </ligand>
    <ligandPart>
        <name>Fe</name>
        <dbReference type="ChEBI" id="CHEBI:18248"/>
    </ligandPart>
</feature>
<proteinExistence type="inferred from homology"/>
<dbReference type="Proteomes" id="UP000191691">
    <property type="component" value="Unassembled WGS sequence"/>
</dbReference>
<keyword evidence="8" id="KW-0812">Transmembrane</keyword>
<dbReference type="OMA" id="RESMRCH"/>
<dbReference type="GO" id="GO:0004497">
    <property type="term" value="F:monooxygenase activity"/>
    <property type="evidence" value="ECO:0007669"/>
    <property type="project" value="UniProtKB-KW"/>
</dbReference>
<dbReference type="PRINTS" id="PR00463">
    <property type="entry name" value="EP450I"/>
</dbReference>
<dbReference type="InterPro" id="IPR036396">
    <property type="entry name" value="Cyt_P450_sf"/>
</dbReference>
<dbReference type="GO" id="GO:0005506">
    <property type="term" value="F:iron ion binding"/>
    <property type="evidence" value="ECO:0007669"/>
    <property type="project" value="InterPro"/>
</dbReference>
<keyword evidence="4 7" id="KW-0560">Oxidoreductase</keyword>
<dbReference type="CDD" id="cd11060">
    <property type="entry name" value="CYP57A1-like"/>
    <property type="match status" value="1"/>
</dbReference>
<dbReference type="Gene3D" id="1.10.630.10">
    <property type="entry name" value="Cytochrome P450"/>
    <property type="match status" value="1"/>
</dbReference>